<evidence type="ECO:0000313" key="1">
    <source>
        <dbReference type="EMBL" id="HIW11165.1"/>
    </source>
</evidence>
<reference evidence="1" key="1">
    <citation type="journal article" date="2021" name="PeerJ">
        <title>Extensive microbial diversity within the chicken gut microbiome revealed by metagenomics and culture.</title>
        <authorList>
            <person name="Gilroy R."/>
            <person name="Ravi A."/>
            <person name="Getino M."/>
            <person name="Pursley I."/>
            <person name="Horton D.L."/>
            <person name="Alikhan N.F."/>
            <person name="Baker D."/>
            <person name="Gharbi K."/>
            <person name="Hall N."/>
            <person name="Watson M."/>
            <person name="Adriaenssens E.M."/>
            <person name="Foster-Nyarko E."/>
            <person name="Jarju S."/>
            <person name="Secka A."/>
            <person name="Antonio M."/>
            <person name="Oren A."/>
            <person name="Chaudhuri R.R."/>
            <person name="La Ragione R."/>
            <person name="Hildebrand F."/>
            <person name="Pallen M.J."/>
        </authorList>
    </citation>
    <scope>NUCLEOTIDE SEQUENCE</scope>
    <source>
        <strain evidence="1">ChiBcec15-1070</strain>
    </source>
</reference>
<evidence type="ECO:0000313" key="2">
    <source>
        <dbReference type="Proteomes" id="UP000823926"/>
    </source>
</evidence>
<dbReference type="EMBL" id="DXHL01000032">
    <property type="protein sequence ID" value="HIW11165.1"/>
    <property type="molecule type" value="Genomic_DNA"/>
</dbReference>
<reference evidence="1" key="2">
    <citation type="submission" date="2021-04" db="EMBL/GenBank/DDBJ databases">
        <authorList>
            <person name="Gilroy R."/>
        </authorList>
    </citation>
    <scope>NUCLEOTIDE SEQUENCE</scope>
    <source>
        <strain evidence="1">ChiBcec15-1070</strain>
    </source>
</reference>
<name>A0A9D1TYX9_9BACT</name>
<accession>A0A9D1TYX9</accession>
<gene>
    <name evidence="1" type="ORF">H9888_06685</name>
</gene>
<evidence type="ECO:0008006" key="3">
    <source>
        <dbReference type="Google" id="ProtNLM"/>
    </source>
</evidence>
<dbReference type="Proteomes" id="UP000823926">
    <property type="component" value="Unassembled WGS sequence"/>
</dbReference>
<organism evidence="1 2">
    <name type="scientific">Candidatus Rikenella faecigallinarum</name>
    <dbReference type="NCBI Taxonomy" id="2838745"/>
    <lineage>
        <taxon>Bacteria</taxon>
        <taxon>Pseudomonadati</taxon>
        <taxon>Bacteroidota</taxon>
        <taxon>Bacteroidia</taxon>
        <taxon>Bacteroidales</taxon>
        <taxon>Rikenellaceae</taxon>
        <taxon>Rikenella</taxon>
    </lineage>
</organism>
<sequence length="158" mass="17997">MEYSIKAPLTFIYNSAVPYDWYTTLTSKQNNTLWSEEGSKSIYDPCPRGWHIPSDGTWNDFVPTNFLYYIEGLQQSSGNYYASNGRLYNHCTWYPAAGRRLDITGKLNGIGSVGYYWSASTVANTIYTKALYFRMTDFYTSFPGSSRSAGRPARCVQE</sequence>
<dbReference type="AlphaFoldDB" id="A0A9D1TYX9"/>
<protein>
    <recommendedName>
        <fullName evidence="3">Fibrobacter succinogenes major paralogous domain-containing protein</fullName>
    </recommendedName>
</protein>
<comment type="caution">
    <text evidence="1">The sequence shown here is derived from an EMBL/GenBank/DDBJ whole genome shotgun (WGS) entry which is preliminary data.</text>
</comment>
<proteinExistence type="predicted"/>